<protein>
    <submittedName>
        <fullName evidence="1">RNA polymerase sigma factor (Sigma-70 family)</fullName>
    </submittedName>
</protein>
<dbReference type="EMBL" id="QJJQ01000011">
    <property type="protein sequence ID" value="PXW85380.1"/>
    <property type="molecule type" value="Genomic_DNA"/>
</dbReference>
<evidence type="ECO:0000313" key="1">
    <source>
        <dbReference type="EMBL" id="PXW85380.1"/>
    </source>
</evidence>
<dbReference type="AlphaFoldDB" id="A0A2V3VUM6"/>
<dbReference type="InterPro" id="IPR013324">
    <property type="entry name" value="RNA_pol_sigma_r3/r4-like"/>
</dbReference>
<dbReference type="SUPFAM" id="SSF88659">
    <property type="entry name" value="Sigma3 and sigma4 domains of RNA polymerase sigma factors"/>
    <property type="match status" value="1"/>
</dbReference>
<reference evidence="1 2" key="1">
    <citation type="submission" date="2018-05" db="EMBL/GenBank/DDBJ databases">
        <title>Genomic Encyclopedia of Type Strains, Phase IV (KMG-IV): sequencing the most valuable type-strain genomes for metagenomic binning, comparative biology and taxonomic classification.</title>
        <authorList>
            <person name="Goeker M."/>
        </authorList>
    </citation>
    <scope>NUCLEOTIDE SEQUENCE [LARGE SCALE GENOMIC DNA]</scope>
    <source>
        <strain evidence="1 2">DSM 28556</strain>
    </source>
</reference>
<gene>
    <name evidence="1" type="ORF">DFR56_111148</name>
</gene>
<keyword evidence="2" id="KW-1185">Reference proteome</keyword>
<proteinExistence type="predicted"/>
<name>A0A2V3VUM6_9BACI</name>
<evidence type="ECO:0000313" key="2">
    <source>
        <dbReference type="Proteomes" id="UP000247978"/>
    </source>
</evidence>
<dbReference type="Proteomes" id="UP000247978">
    <property type="component" value="Unassembled WGS sequence"/>
</dbReference>
<comment type="caution">
    <text evidence="1">The sequence shown here is derived from an EMBL/GenBank/DDBJ whole genome shotgun (WGS) entry which is preliminary data.</text>
</comment>
<organism evidence="1 2">
    <name type="scientific">Pseudogracilibacillus auburnensis</name>
    <dbReference type="NCBI Taxonomy" id="1494959"/>
    <lineage>
        <taxon>Bacteria</taxon>
        <taxon>Bacillati</taxon>
        <taxon>Bacillota</taxon>
        <taxon>Bacilli</taxon>
        <taxon>Bacillales</taxon>
        <taxon>Bacillaceae</taxon>
        <taxon>Pseudogracilibacillus</taxon>
    </lineage>
</organism>
<sequence length="142" mass="16858">MKLYLALKRQPDRTLTKRFFYQVARNTWIDQLRKQKVTTESFEENKYPGNDHEDFFQICESLEILAEYLTVKQFVIVLFMDVFQFTAQETADMISDTQANMYTILHRSRKKLKKCIDLATDPKSAFEPLMTKVTRFLGTEHT</sequence>
<accession>A0A2V3VUM6</accession>